<feature type="region of interest" description="Disordered" evidence="1">
    <location>
        <begin position="205"/>
        <end position="241"/>
    </location>
</feature>
<gene>
    <name evidence="2" type="ORF">AXG93_1838s1200</name>
</gene>
<feature type="compositionally biased region" description="Low complexity" evidence="1">
    <location>
        <begin position="43"/>
        <end position="61"/>
    </location>
</feature>
<feature type="region of interest" description="Disordered" evidence="1">
    <location>
        <begin position="1"/>
        <end position="100"/>
    </location>
</feature>
<sequence length="306" mass="32712">MSSTQSPVAHKPTIMEQVKEKVSVVKDKLTGHEHHPAAGAVDTHTTSPTTTAHSPKSPKSPKQGESMLQKIKDKLPGSHAHSSTTTTTPVSTPATGDHLHHETVGEKAGNAFKPGHSDAAEILWLAEGNASGFCAPGDLESEWKARCPGRSIRCAFVESDAVGCLASSRMESSEAHVDAQPEHKPTIVEQIKEKVSAVKEKIKGHIHDGQSPAAAASAAAPEAESRDHDAHGHRHEHAREGIVLTERIERPIPEGGLILEAAPEDAVDPHHGLTEKIKNVFKFPVPDSTLTPTEDFEETVPPNLKI</sequence>
<dbReference type="InterPro" id="IPR030513">
    <property type="entry name" value="Dehydrin_CS"/>
</dbReference>
<dbReference type="AlphaFoldDB" id="A0A176WF20"/>
<reference evidence="2" key="1">
    <citation type="submission" date="2016-03" db="EMBL/GenBank/DDBJ databases">
        <title>Mechanisms controlling the formation of the plant cell surface in tip-growing cells are functionally conserved among land plants.</title>
        <authorList>
            <person name="Honkanen S."/>
            <person name="Jones V.A."/>
            <person name="Morieri G."/>
            <person name="Champion C."/>
            <person name="Hetherington A.J."/>
            <person name="Kelly S."/>
            <person name="Saint-Marcoux D."/>
            <person name="Proust H."/>
            <person name="Prescott H."/>
            <person name="Dolan L."/>
        </authorList>
    </citation>
    <scope>NUCLEOTIDE SEQUENCE [LARGE SCALE GENOMIC DNA]</scope>
    <source>
        <tissue evidence="2">Whole gametophyte</tissue>
    </source>
</reference>
<proteinExistence type="predicted"/>
<dbReference type="EMBL" id="LVLJ01000960">
    <property type="protein sequence ID" value="OAE31810.1"/>
    <property type="molecule type" value="Genomic_DNA"/>
</dbReference>
<evidence type="ECO:0000313" key="2">
    <source>
        <dbReference type="EMBL" id="OAE31810.1"/>
    </source>
</evidence>
<feature type="compositionally biased region" description="Basic and acidic residues" evidence="1">
    <location>
        <begin position="17"/>
        <end position="36"/>
    </location>
</feature>
<dbReference type="PROSITE" id="PS00823">
    <property type="entry name" value="DEHYDRIN_2"/>
    <property type="match status" value="1"/>
</dbReference>
<accession>A0A176WF20</accession>
<feature type="compositionally biased region" description="Low complexity" evidence="1">
    <location>
        <begin position="211"/>
        <end position="222"/>
    </location>
</feature>
<feature type="compositionally biased region" description="Low complexity" evidence="1">
    <location>
        <begin position="78"/>
        <end position="95"/>
    </location>
</feature>
<name>A0A176WF20_MARPO</name>
<dbReference type="Proteomes" id="UP000077202">
    <property type="component" value="Unassembled WGS sequence"/>
</dbReference>
<evidence type="ECO:0000313" key="3">
    <source>
        <dbReference type="Proteomes" id="UP000077202"/>
    </source>
</evidence>
<evidence type="ECO:0000256" key="1">
    <source>
        <dbReference type="SAM" id="MobiDB-lite"/>
    </source>
</evidence>
<organism evidence="2 3">
    <name type="scientific">Marchantia polymorpha subsp. ruderalis</name>
    <dbReference type="NCBI Taxonomy" id="1480154"/>
    <lineage>
        <taxon>Eukaryota</taxon>
        <taxon>Viridiplantae</taxon>
        <taxon>Streptophyta</taxon>
        <taxon>Embryophyta</taxon>
        <taxon>Marchantiophyta</taxon>
        <taxon>Marchantiopsida</taxon>
        <taxon>Marchantiidae</taxon>
        <taxon>Marchantiales</taxon>
        <taxon>Marchantiaceae</taxon>
        <taxon>Marchantia</taxon>
    </lineage>
</organism>
<comment type="caution">
    <text evidence="2">The sequence shown here is derived from an EMBL/GenBank/DDBJ whole genome shotgun (WGS) entry which is preliminary data.</text>
</comment>
<keyword evidence="3" id="KW-1185">Reference proteome</keyword>
<protein>
    <submittedName>
        <fullName evidence="2">Uncharacterized protein</fullName>
    </submittedName>
</protein>